<keyword evidence="4" id="KW-0624">Polysaccharide degradation</keyword>
<feature type="domain" description="Pectate lyase" evidence="6">
    <location>
        <begin position="54"/>
        <end position="268"/>
    </location>
</feature>
<evidence type="ECO:0000313" key="8">
    <source>
        <dbReference type="Proteomes" id="UP001303889"/>
    </source>
</evidence>
<evidence type="ECO:0000256" key="2">
    <source>
        <dbReference type="ARBA" id="ARBA00022729"/>
    </source>
</evidence>
<comment type="subcellular location">
    <subcellularLocation>
        <location evidence="4">Secreted</location>
    </subcellularLocation>
</comment>
<sequence length="330" mass="34710">MKFLTLASLLAVVTATPTPTQPEAGTARLAKRATISDAANIGYASLNGGTKGGAGGTVTTVSTLAQFTAAVSEKNTAPAIVVVKGVITGSEKVRIGSNKSIIGLPGAGFKGVGLHFRKQRNLILRNIVSSFVEADNGDGLKIEESTNVWVDHCEFYSALVSDKDFYDGLVDTSHGSDFITISHTYFHDHWKASLVGHSDSNAAQDTGKLHITYANNYWKNTNSRGPLLRFGTGHVYNSYYENMSSAINTRMGAQVLVQSNAFKNVTLAITSMDSKEVGYATSIDNALNGATNNAPVGNMSPTSVGYSYTLLGSGAVPGKVPGEAGAKLSF</sequence>
<keyword evidence="8" id="KW-1185">Reference proteome</keyword>
<evidence type="ECO:0000313" key="7">
    <source>
        <dbReference type="EMBL" id="KAK3903533.1"/>
    </source>
</evidence>
<comment type="similarity">
    <text evidence="1 4">Belongs to the polysaccharide lyase 1 family.</text>
</comment>
<dbReference type="SMART" id="SM00656">
    <property type="entry name" value="Amb_all"/>
    <property type="match status" value="1"/>
</dbReference>
<evidence type="ECO:0000256" key="4">
    <source>
        <dbReference type="RuleBase" id="RU361173"/>
    </source>
</evidence>
<dbReference type="GO" id="GO:0000272">
    <property type="term" value="P:polysaccharide catabolic process"/>
    <property type="evidence" value="ECO:0007669"/>
    <property type="project" value="UniProtKB-KW"/>
</dbReference>
<dbReference type="AlphaFoldDB" id="A0AAN6MPB9"/>
<keyword evidence="4" id="KW-0964">Secreted</keyword>
<organism evidence="7 8">
    <name type="scientific">Staphylotrichum tortipilum</name>
    <dbReference type="NCBI Taxonomy" id="2831512"/>
    <lineage>
        <taxon>Eukaryota</taxon>
        <taxon>Fungi</taxon>
        <taxon>Dikarya</taxon>
        <taxon>Ascomycota</taxon>
        <taxon>Pezizomycotina</taxon>
        <taxon>Sordariomycetes</taxon>
        <taxon>Sordariomycetidae</taxon>
        <taxon>Sordariales</taxon>
        <taxon>Chaetomiaceae</taxon>
        <taxon>Staphylotrichum</taxon>
    </lineage>
</organism>
<keyword evidence="2 5" id="KW-0732">Signal</keyword>
<name>A0AAN6MPB9_9PEZI</name>
<feature type="signal peptide" evidence="5">
    <location>
        <begin position="1"/>
        <end position="15"/>
    </location>
</feature>
<evidence type="ECO:0000256" key="5">
    <source>
        <dbReference type="SAM" id="SignalP"/>
    </source>
</evidence>
<dbReference type="Gene3D" id="2.160.20.10">
    <property type="entry name" value="Single-stranded right-handed beta-helix, Pectin lyase-like"/>
    <property type="match status" value="1"/>
</dbReference>
<reference evidence="7" key="1">
    <citation type="journal article" date="2023" name="Mol. Phylogenet. Evol.">
        <title>Genome-scale phylogeny and comparative genomics of the fungal order Sordariales.</title>
        <authorList>
            <person name="Hensen N."/>
            <person name="Bonometti L."/>
            <person name="Westerberg I."/>
            <person name="Brannstrom I.O."/>
            <person name="Guillou S."/>
            <person name="Cros-Aarteil S."/>
            <person name="Calhoun S."/>
            <person name="Haridas S."/>
            <person name="Kuo A."/>
            <person name="Mondo S."/>
            <person name="Pangilinan J."/>
            <person name="Riley R."/>
            <person name="LaButti K."/>
            <person name="Andreopoulos B."/>
            <person name="Lipzen A."/>
            <person name="Chen C."/>
            <person name="Yan M."/>
            <person name="Daum C."/>
            <person name="Ng V."/>
            <person name="Clum A."/>
            <person name="Steindorff A."/>
            <person name="Ohm R.A."/>
            <person name="Martin F."/>
            <person name="Silar P."/>
            <person name="Natvig D.O."/>
            <person name="Lalanne C."/>
            <person name="Gautier V."/>
            <person name="Ament-Velasquez S.L."/>
            <person name="Kruys A."/>
            <person name="Hutchinson M.I."/>
            <person name="Powell A.J."/>
            <person name="Barry K."/>
            <person name="Miller A.N."/>
            <person name="Grigoriev I.V."/>
            <person name="Debuchy R."/>
            <person name="Gladieux P."/>
            <person name="Hiltunen Thoren M."/>
            <person name="Johannesson H."/>
        </authorList>
    </citation>
    <scope>NUCLEOTIDE SEQUENCE</scope>
    <source>
        <strain evidence="7">CBS 103.79</strain>
    </source>
</reference>
<dbReference type="SUPFAM" id="SSF51126">
    <property type="entry name" value="Pectin lyase-like"/>
    <property type="match status" value="1"/>
</dbReference>
<dbReference type="PANTHER" id="PTHR31683">
    <property type="entry name" value="PECTATE LYASE 18-RELATED"/>
    <property type="match status" value="1"/>
</dbReference>
<evidence type="ECO:0000256" key="1">
    <source>
        <dbReference type="ARBA" id="ARBA00010980"/>
    </source>
</evidence>
<keyword evidence="3 4" id="KW-0456">Lyase</keyword>
<gene>
    <name evidence="7" type="ORF">C8A05DRAFT_14519</name>
</gene>
<proteinExistence type="inferred from homology"/>
<keyword evidence="4" id="KW-0119">Carbohydrate metabolism</keyword>
<dbReference type="GO" id="GO:0030570">
    <property type="term" value="F:pectate lyase activity"/>
    <property type="evidence" value="ECO:0007669"/>
    <property type="project" value="InterPro"/>
</dbReference>
<dbReference type="InterPro" id="IPR011050">
    <property type="entry name" value="Pectin_lyase_fold/virulence"/>
</dbReference>
<accession>A0AAN6MPB9</accession>
<dbReference type="Pfam" id="PF00544">
    <property type="entry name" value="Pectate_lyase_4"/>
    <property type="match status" value="1"/>
</dbReference>
<dbReference type="InterPro" id="IPR002022">
    <property type="entry name" value="Pec_lyase"/>
</dbReference>
<dbReference type="Proteomes" id="UP001303889">
    <property type="component" value="Unassembled WGS sequence"/>
</dbReference>
<reference evidence="7" key="2">
    <citation type="submission" date="2023-05" db="EMBL/GenBank/DDBJ databases">
        <authorList>
            <consortium name="Lawrence Berkeley National Laboratory"/>
            <person name="Steindorff A."/>
            <person name="Hensen N."/>
            <person name="Bonometti L."/>
            <person name="Westerberg I."/>
            <person name="Brannstrom I.O."/>
            <person name="Guillou S."/>
            <person name="Cros-Aarteil S."/>
            <person name="Calhoun S."/>
            <person name="Haridas S."/>
            <person name="Kuo A."/>
            <person name="Mondo S."/>
            <person name="Pangilinan J."/>
            <person name="Riley R."/>
            <person name="Labutti K."/>
            <person name="Andreopoulos B."/>
            <person name="Lipzen A."/>
            <person name="Chen C."/>
            <person name="Yanf M."/>
            <person name="Daum C."/>
            <person name="Ng V."/>
            <person name="Clum A."/>
            <person name="Ohm R."/>
            <person name="Martin F."/>
            <person name="Silar P."/>
            <person name="Natvig D."/>
            <person name="Lalanne C."/>
            <person name="Gautier V."/>
            <person name="Ament-Velasquez S.L."/>
            <person name="Kruys A."/>
            <person name="Hutchinson M.I."/>
            <person name="Powell A.J."/>
            <person name="Barry K."/>
            <person name="Miller A.N."/>
            <person name="Grigoriev I.V."/>
            <person name="Debuchy R."/>
            <person name="Gladieux P."/>
            <person name="Thoren M.H."/>
            <person name="Johannesson H."/>
        </authorList>
    </citation>
    <scope>NUCLEOTIDE SEQUENCE</scope>
    <source>
        <strain evidence="7">CBS 103.79</strain>
    </source>
</reference>
<evidence type="ECO:0000256" key="3">
    <source>
        <dbReference type="ARBA" id="ARBA00023239"/>
    </source>
</evidence>
<dbReference type="PANTHER" id="PTHR31683:SF18">
    <property type="entry name" value="PECTATE LYASE 21-RELATED"/>
    <property type="match status" value="1"/>
</dbReference>
<dbReference type="GO" id="GO:0005576">
    <property type="term" value="C:extracellular region"/>
    <property type="evidence" value="ECO:0007669"/>
    <property type="project" value="UniProtKB-SubCell"/>
</dbReference>
<comment type="caution">
    <text evidence="7">The sequence shown here is derived from an EMBL/GenBank/DDBJ whole genome shotgun (WGS) entry which is preliminary data.</text>
</comment>
<dbReference type="InterPro" id="IPR045032">
    <property type="entry name" value="PEL"/>
</dbReference>
<protein>
    <submittedName>
        <fullName evidence="7">Pectate lyase</fullName>
    </submittedName>
</protein>
<evidence type="ECO:0000259" key="6">
    <source>
        <dbReference type="SMART" id="SM00656"/>
    </source>
</evidence>
<feature type="chain" id="PRO_5042827553" evidence="5">
    <location>
        <begin position="16"/>
        <end position="330"/>
    </location>
</feature>
<dbReference type="EMBL" id="MU855443">
    <property type="protein sequence ID" value="KAK3903533.1"/>
    <property type="molecule type" value="Genomic_DNA"/>
</dbReference>
<dbReference type="InterPro" id="IPR012334">
    <property type="entry name" value="Pectin_lyas_fold"/>
</dbReference>